<comment type="similarity">
    <text evidence="2 3">Belongs to the LOG family.</text>
</comment>
<proteinExistence type="inferred from homology"/>
<sequence length="198" mass="21391">MKSLCVYCGSSYGAKPIYAEAARSLAKEMVDRQIELVYGGGNVGLMGVIANEILRLGGKATGVIPQALMDKEVGHKELTHLHVVKDMHERKALMAELSDGFVAMPGGIGTLEELFEILTWSQLGFHQKPIGVLNVDGFYDGLVAFLQNQVAQGFVKANQAALMMHENTALALLIRLQTFVPQPSTKVLDALAAKTLLP</sequence>
<comment type="catalytic activity">
    <reaction evidence="1">
        <text>AMP + H2O = D-ribose 5-phosphate + adenine</text>
        <dbReference type="Rhea" id="RHEA:20129"/>
        <dbReference type="ChEBI" id="CHEBI:15377"/>
        <dbReference type="ChEBI" id="CHEBI:16708"/>
        <dbReference type="ChEBI" id="CHEBI:78346"/>
        <dbReference type="ChEBI" id="CHEBI:456215"/>
        <dbReference type="EC" id="3.2.2.4"/>
    </reaction>
</comment>
<protein>
    <recommendedName>
        <fullName evidence="3">Cytokinin riboside 5'-monophosphate phosphoribohydrolase</fullName>
        <ecNumber evidence="3">3.2.2.n1</ecNumber>
    </recommendedName>
</protein>
<dbReference type="EMBL" id="JADOEL010000002">
    <property type="protein sequence ID" value="MBF8176607.1"/>
    <property type="molecule type" value="Genomic_DNA"/>
</dbReference>
<keyword evidence="5" id="KW-1185">Reference proteome</keyword>
<dbReference type="EC" id="3.2.2.n1" evidence="3"/>
<dbReference type="Gene3D" id="3.40.50.450">
    <property type="match status" value="1"/>
</dbReference>
<dbReference type="SUPFAM" id="SSF102405">
    <property type="entry name" value="MCP/YpsA-like"/>
    <property type="match status" value="1"/>
</dbReference>
<dbReference type="InterPro" id="IPR005269">
    <property type="entry name" value="LOG"/>
</dbReference>
<gene>
    <name evidence="4" type="ORF">IXC47_02800</name>
</gene>
<dbReference type="NCBIfam" id="TIGR00730">
    <property type="entry name" value="Rossman fold protein, TIGR00730 family"/>
    <property type="match status" value="1"/>
</dbReference>
<dbReference type="Pfam" id="PF03641">
    <property type="entry name" value="Lysine_decarbox"/>
    <property type="match status" value="1"/>
</dbReference>
<name>A0ABS0EP24_9BURK</name>
<reference evidence="4 5" key="1">
    <citation type="submission" date="2020-11" db="EMBL/GenBank/DDBJ databases">
        <title>WGS of Herminiimonas contaminans strain Marseille-Q4544 isolated from planarians Schmidtea mediterranea.</title>
        <authorList>
            <person name="Kangale L."/>
        </authorList>
    </citation>
    <scope>NUCLEOTIDE SEQUENCE [LARGE SCALE GENOMIC DNA]</scope>
    <source>
        <strain evidence="4 5">Marseille-Q4544</strain>
    </source>
</reference>
<comment type="caution">
    <text evidence="4">The sequence shown here is derived from an EMBL/GenBank/DDBJ whole genome shotgun (WGS) entry which is preliminary data.</text>
</comment>
<dbReference type="PANTHER" id="PTHR31223">
    <property type="entry name" value="LOG FAMILY PROTEIN YJL055W"/>
    <property type="match status" value="1"/>
</dbReference>
<dbReference type="PANTHER" id="PTHR31223:SF70">
    <property type="entry name" value="LOG FAMILY PROTEIN YJL055W"/>
    <property type="match status" value="1"/>
</dbReference>
<accession>A0ABS0EP24</accession>
<keyword evidence="3" id="KW-0378">Hydrolase</keyword>
<organism evidence="4 5">
    <name type="scientific">Herminiimonas contaminans</name>
    <dbReference type="NCBI Taxonomy" id="1111140"/>
    <lineage>
        <taxon>Bacteria</taxon>
        <taxon>Pseudomonadati</taxon>
        <taxon>Pseudomonadota</taxon>
        <taxon>Betaproteobacteria</taxon>
        <taxon>Burkholderiales</taxon>
        <taxon>Oxalobacteraceae</taxon>
        <taxon>Herminiimonas</taxon>
    </lineage>
</organism>
<evidence type="ECO:0000313" key="5">
    <source>
        <dbReference type="Proteomes" id="UP000657372"/>
    </source>
</evidence>
<evidence type="ECO:0000256" key="3">
    <source>
        <dbReference type="RuleBase" id="RU363015"/>
    </source>
</evidence>
<dbReference type="RefSeq" id="WP_175625624.1">
    <property type="nucleotide sequence ID" value="NZ_JADOEL010000002.1"/>
</dbReference>
<dbReference type="InterPro" id="IPR031100">
    <property type="entry name" value="LOG_fam"/>
</dbReference>
<evidence type="ECO:0000256" key="1">
    <source>
        <dbReference type="ARBA" id="ARBA00000274"/>
    </source>
</evidence>
<dbReference type="Proteomes" id="UP000657372">
    <property type="component" value="Unassembled WGS sequence"/>
</dbReference>
<keyword evidence="3" id="KW-0203">Cytokinin biosynthesis</keyword>
<evidence type="ECO:0000256" key="2">
    <source>
        <dbReference type="ARBA" id="ARBA00006763"/>
    </source>
</evidence>
<evidence type="ECO:0000313" key="4">
    <source>
        <dbReference type="EMBL" id="MBF8176607.1"/>
    </source>
</evidence>